<evidence type="ECO:0000259" key="5">
    <source>
        <dbReference type="Pfam" id="PF01826"/>
    </source>
</evidence>
<organism evidence="6 7">
    <name type="scientific">Caenorhabditis nigoni</name>
    <dbReference type="NCBI Taxonomy" id="1611254"/>
    <lineage>
        <taxon>Eukaryota</taxon>
        <taxon>Metazoa</taxon>
        <taxon>Ecdysozoa</taxon>
        <taxon>Nematoda</taxon>
        <taxon>Chromadorea</taxon>
        <taxon>Rhabditida</taxon>
        <taxon>Rhabditina</taxon>
        <taxon>Rhabditomorpha</taxon>
        <taxon>Rhabditoidea</taxon>
        <taxon>Rhabditidae</taxon>
        <taxon>Peloderinae</taxon>
        <taxon>Caenorhabditis</taxon>
    </lineage>
</organism>
<feature type="signal peptide" evidence="4">
    <location>
        <begin position="1"/>
        <end position="18"/>
    </location>
</feature>
<dbReference type="Pfam" id="PF01826">
    <property type="entry name" value="TIL"/>
    <property type="match status" value="1"/>
</dbReference>
<comment type="caution">
    <text evidence="6">The sequence shown here is derived from an EMBL/GenBank/DDBJ whole genome shotgun (WGS) entry which is preliminary data.</text>
</comment>
<reference evidence="7" key="1">
    <citation type="submission" date="2017-10" db="EMBL/GenBank/DDBJ databases">
        <title>Rapid genome shrinkage in a self-fertile nematode reveals novel sperm competition proteins.</title>
        <authorList>
            <person name="Yin D."/>
            <person name="Schwarz E.M."/>
            <person name="Thomas C.G."/>
            <person name="Felde R.L."/>
            <person name="Korf I.F."/>
            <person name="Cutter A.D."/>
            <person name="Schartner C.M."/>
            <person name="Ralston E.J."/>
            <person name="Meyer B.J."/>
            <person name="Haag E.S."/>
        </authorList>
    </citation>
    <scope>NUCLEOTIDE SEQUENCE [LARGE SCALE GENOMIC DNA]</scope>
    <source>
        <strain evidence="7">JU1422</strain>
    </source>
</reference>
<evidence type="ECO:0000256" key="3">
    <source>
        <dbReference type="ARBA" id="ARBA00023157"/>
    </source>
</evidence>
<evidence type="ECO:0000256" key="1">
    <source>
        <dbReference type="ARBA" id="ARBA00022690"/>
    </source>
</evidence>
<dbReference type="SUPFAM" id="SSF57567">
    <property type="entry name" value="Serine protease inhibitors"/>
    <property type="match status" value="1"/>
</dbReference>
<proteinExistence type="predicted"/>
<protein>
    <recommendedName>
        <fullName evidence="5">TIL domain-containing protein</fullName>
    </recommendedName>
</protein>
<dbReference type="Gene3D" id="2.10.25.10">
    <property type="entry name" value="Laminin"/>
    <property type="match status" value="1"/>
</dbReference>
<keyword evidence="4" id="KW-0732">Signal</keyword>
<dbReference type="GO" id="GO:0004867">
    <property type="term" value="F:serine-type endopeptidase inhibitor activity"/>
    <property type="evidence" value="ECO:0007669"/>
    <property type="project" value="UniProtKB-KW"/>
</dbReference>
<keyword evidence="2" id="KW-0722">Serine protease inhibitor</keyword>
<keyword evidence="3" id="KW-1015">Disulfide bond</keyword>
<dbReference type="InterPro" id="IPR036084">
    <property type="entry name" value="Ser_inhib-like_sf"/>
</dbReference>
<accession>A0A2G5T460</accession>
<feature type="chain" id="PRO_5013693883" description="TIL domain-containing protein" evidence="4">
    <location>
        <begin position="19"/>
        <end position="78"/>
    </location>
</feature>
<gene>
    <name evidence="6" type="primary">Cni-F53C11.9</name>
    <name evidence="6" type="synonym">Cnig_chr_V.g16350</name>
    <name evidence="6" type="ORF">B9Z55_016350</name>
</gene>
<dbReference type="PANTHER" id="PTHR23259:SF74">
    <property type="entry name" value="TIL DOMAIN-CONTAINING PROTEIN"/>
    <property type="match status" value="1"/>
</dbReference>
<dbReference type="OrthoDB" id="7695409at2759"/>
<evidence type="ECO:0000256" key="4">
    <source>
        <dbReference type="SAM" id="SignalP"/>
    </source>
</evidence>
<dbReference type="Proteomes" id="UP000230233">
    <property type="component" value="Chromosome V"/>
</dbReference>
<keyword evidence="1" id="KW-0646">Protease inhibitor</keyword>
<dbReference type="AlphaFoldDB" id="A0A2G5T460"/>
<evidence type="ECO:0000313" key="7">
    <source>
        <dbReference type="Proteomes" id="UP000230233"/>
    </source>
</evidence>
<dbReference type="InterPro" id="IPR002919">
    <property type="entry name" value="TIL_dom"/>
</dbReference>
<dbReference type="PANTHER" id="PTHR23259">
    <property type="entry name" value="RIDDLE"/>
    <property type="match status" value="1"/>
</dbReference>
<feature type="domain" description="TIL" evidence="5">
    <location>
        <begin position="23"/>
        <end position="76"/>
    </location>
</feature>
<dbReference type="InterPro" id="IPR051368">
    <property type="entry name" value="SerProtInhib-TIL_Domain"/>
</dbReference>
<sequence>MKFFLAFAIMAFIVCVLSANGGCGENEVFNECGSPCDKTCADPVPTCIEMCQARCECKPGFVIHPTTKKCVNLKNCPK</sequence>
<dbReference type="CDD" id="cd19941">
    <property type="entry name" value="TIL"/>
    <property type="match status" value="1"/>
</dbReference>
<keyword evidence="7" id="KW-1185">Reference proteome</keyword>
<evidence type="ECO:0000313" key="6">
    <source>
        <dbReference type="EMBL" id="PIC22215.1"/>
    </source>
</evidence>
<name>A0A2G5T460_9PELO</name>
<evidence type="ECO:0000256" key="2">
    <source>
        <dbReference type="ARBA" id="ARBA00022900"/>
    </source>
</evidence>
<dbReference type="EMBL" id="PDUG01000005">
    <property type="protein sequence ID" value="PIC22215.1"/>
    <property type="molecule type" value="Genomic_DNA"/>
</dbReference>